<comment type="caution">
    <text evidence="2">The sequence shown here is derived from an EMBL/GenBank/DDBJ whole genome shotgun (WGS) entry which is preliminary data.</text>
</comment>
<dbReference type="EMBL" id="JAUHHV010000008">
    <property type="protein sequence ID" value="KAK1415469.1"/>
    <property type="molecule type" value="Genomic_DNA"/>
</dbReference>
<dbReference type="InterPro" id="IPR019446">
    <property type="entry name" value="BMT5-like"/>
</dbReference>
<dbReference type="AlphaFoldDB" id="A0AAD8K474"/>
<dbReference type="Pfam" id="PF10354">
    <property type="entry name" value="BMT5-like"/>
    <property type="match status" value="1"/>
</dbReference>
<dbReference type="Proteomes" id="UP001229421">
    <property type="component" value="Unassembled WGS sequence"/>
</dbReference>
<organism evidence="2 3">
    <name type="scientific">Tagetes erecta</name>
    <name type="common">African marigold</name>
    <dbReference type="NCBI Taxonomy" id="13708"/>
    <lineage>
        <taxon>Eukaryota</taxon>
        <taxon>Viridiplantae</taxon>
        <taxon>Streptophyta</taxon>
        <taxon>Embryophyta</taxon>
        <taxon>Tracheophyta</taxon>
        <taxon>Spermatophyta</taxon>
        <taxon>Magnoliopsida</taxon>
        <taxon>eudicotyledons</taxon>
        <taxon>Gunneridae</taxon>
        <taxon>Pentapetalae</taxon>
        <taxon>asterids</taxon>
        <taxon>campanulids</taxon>
        <taxon>Asterales</taxon>
        <taxon>Asteraceae</taxon>
        <taxon>Asteroideae</taxon>
        <taxon>Heliantheae alliance</taxon>
        <taxon>Tageteae</taxon>
        <taxon>Tagetes</taxon>
    </lineage>
</organism>
<evidence type="ECO:0000313" key="3">
    <source>
        <dbReference type="Proteomes" id="UP001229421"/>
    </source>
</evidence>
<feature type="domain" description="25S rRNA (uridine-N(3))-methyltransferase BMT5-like" evidence="1">
    <location>
        <begin position="50"/>
        <end position="157"/>
    </location>
</feature>
<proteinExistence type="predicted"/>
<dbReference type="PANTHER" id="PTHR11538">
    <property type="entry name" value="PHENYLALANYL-TRNA SYNTHETASE"/>
    <property type="match status" value="1"/>
</dbReference>
<dbReference type="GO" id="GO:0005737">
    <property type="term" value="C:cytoplasm"/>
    <property type="evidence" value="ECO:0007669"/>
    <property type="project" value="TreeGrafter"/>
</dbReference>
<dbReference type="GO" id="GO:0070475">
    <property type="term" value="P:rRNA base methylation"/>
    <property type="evidence" value="ECO:0007669"/>
    <property type="project" value="InterPro"/>
</dbReference>
<keyword evidence="3" id="KW-1185">Reference proteome</keyword>
<gene>
    <name evidence="2" type="ORF">QVD17_31251</name>
</gene>
<dbReference type="GO" id="GO:0070042">
    <property type="term" value="F:rRNA (uridine-N3-)-methyltransferase activity"/>
    <property type="evidence" value="ECO:0007669"/>
    <property type="project" value="InterPro"/>
</dbReference>
<reference evidence="2" key="1">
    <citation type="journal article" date="2023" name="bioRxiv">
        <title>Improved chromosome-level genome assembly for marigold (Tagetes erecta).</title>
        <authorList>
            <person name="Jiang F."/>
            <person name="Yuan L."/>
            <person name="Wang S."/>
            <person name="Wang H."/>
            <person name="Xu D."/>
            <person name="Wang A."/>
            <person name="Fan W."/>
        </authorList>
    </citation>
    <scope>NUCLEOTIDE SEQUENCE</scope>
    <source>
        <strain evidence="2">WSJ</strain>
        <tissue evidence="2">Leaf</tissue>
    </source>
</reference>
<protein>
    <recommendedName>
        <fullName evidence="1">25S rRNA (uridine-N(3))-methyltransferase BMT5-like domain-containing protein</fullName>
    </recommendedName>
</protein>
<evidence type="ECO:0000259" key="1">
    <source>
        <dbReference type="Pfam" id="PF10354"/>
    </source>
</evidence>
<dbReference type="PANTHER" id="PTHR11538:SF26">
    <property type="entry name" value="FERREDOXIN-FOLD ANTICODON-BINDING DOMAIN-CONTAINING PROTEIN 1"/>
    <property type="match status" value="1"/>
</dbReference>
<sequence>MAMNETKWAKHYSSDHEILLVGEGDFSFSVSLANVFGSASNIVATSFDSKVDAMTMKHHPDLRNRKFDRIVYNFPHAGFCGDERNLRVINKHRNLVGGFFENSSHMLRPRGEVHVSHKTTGPFVTWNIEDLASRSSLALVECVGFNISDYPGYQNKRGDGSRSNEPFHLGKCSTFKFILSKKSNCSRQQPHEISSVRGNAGNMISNRRITYYGDSFLEICRWYDDL</sequence>
<name>A0AAD8K474_TARER</name>
<evidence type="ECO:0000313" key="2">
    <source>
        <dbReference type="EMBL" id="KAK1415469.1"/>
    </source>
</evidence>
<accession>A0AAD8K474</accession>